<feature type="compositionally biased region" description="Polar residues" evidence="6">
    <location>
        <begin position="292"/>
        <end position="310"/>
    </location>
</feature>
<feature type="domain" description="HECT" evidence="7">
    <location>
        <begin position="899"/>
        <end position="1297"/>
    </location>
</feature>
<dbReference type="FunFam" id="3.30.2410.10:FF:000003">
    <property type="entry name" value="probable E3 ubiquitin-protein ligase HERC4 isoform X1"/>
    <property type="match status" value="1"/>
</dbReference>
<feature type="compositionally biased region" description="Basic and acidic residues" evidence="6">
    <location>
        <begin position="404"/>
        <end position="418"/>
    </location>
</feature>
<evidence type="ECO:0000256" key="5">
    <source>
        <dbReference type="PROSITE-ProRule" id="PRU00104"/>
    </source>
</evidence>
<evidence type="ECO:0000256" key="6">
    <source>
        <dbReference type="SAM" id="MobiDB-lite"/>
    </source>
</evidence>
<dbReference type="InterPro" id="IPR032353">
    <property type="entry name" value="AZUL"/>
</dbReference>
<dbReference type="InterPro" id="IPR035983">
    <property type="entry name" value="Hect_E3_ubiquitin_ligase"/>
</dbReference>
<dbReference type="GO" id="GO:0000209">
    <property type="term" value="P:protein polyubiquitination"/>
    <property type="evidence" value="ECO:0007669"/>
    <property type="project" value="InterPro"/>
</dbReference>
<proteinExistence type="predicted"/>
<dbReference type="PANTHER" id="PTHR45700">
    <property type="entry name" value="UBIQUITIN-PROTEIN LIGASE E3C"/>
    <property type="match status" value="1"/>
</dbReference>
<dbReference type="PROSITE" id="PS50237">
    <property type="entry name" value="HECT"/>
    <property type="match status" value="1"/>
</dbReference>
<feature type="region of interest" description="Disordered" evidence="6">
    <location>
        <begin position="402"/>
        <end position="424"/>
    </location>
</feature>
<gene>
    <name evidence="8" type="ORF">BU16DRAFT_550590</name>
</gene>
<keyword evidence="4 5" id="KW-0833">Ubl conjugation pathway</keyword>
<comment type="catalytic activity">
    <reaction evidence="1">
        <text>S-ubiquitinyl-[E2 ubiquitin-conjugating enzyme]-L-cysteine + [acceptor protein]-L-lysine = [E2 ubiquitin-conjugating enzyme]-L-cysteine + N(6)-ubiquitinyl-[acceptor protein]-L-lysine.</text>
        <dbReference type="EC" id="2.3.2.26"/>
    </reaction>
</comment>
<sequence>MSAASLGIGVSHRTRPLLSEALASRIVSVEKPSRLLDSAHAIREQGFQELVRRYISQIQYGCDEPFCTTPTCLTCRKRDTSKPFRMPTQVTARALAHYLASQDKPHAGLCPNKLKVLPSTFEINHERTSTVTRDWADIPGGSTVLGNGRSCSHERTMLQIDLAIPPADGGLDVPSSKPSELPERPADTYWQKVSRQHQAKKDNKSLGQNLYDTVAVICSFSKHIPNPLESSLWLLRSREDSPLVHKNHTSPANNGAKADNSDSVMDHIDSSLLKSSFSIESHSSFKDHMANGVNSHDSGPTKAGSHTSPILSRHPSREYRRRSISRITTEYHPDGQIIRKITQRIPPYSNGQARTSTHPNLDGASGNDFAKSSAMGTTKLSNGISIKGGETKNISRAATAVIPDHQRLERDQSAERTSDRRKRDRVAVPVFSHLTCAVMDELSSHTRDCRSDDGEASAFSFVVDYDKRTRLRPSMPFVNRSLYYSLSDAATLLRSFRDEDWKEGAQSPLPYLNPGRLSHAFRSWNQRNGSLIFDSLWIATEALFNPPPEIVAQKLPRFRAAYKAPKVDGFADLFVYPSLEMNKAYLSDSDAAHIVMICIHALTSLVPVGWPHTWAEVRKLRSWGIILPRAPHEVHNHTEYQFKHPWLGIIDGLEYEPALRLADRLVRGIAARRCFSEIMITMTRQAGEQQNSKQSTFGLMDVVVQHLAIVEQQASKSRLNLDTDRDPGWTVTSVFFEWLRTIIIKQWDCKSEVHRWSSVGGAIEIMGDFYEHRDSLNLYSPMFQIQYLHERMDQANAPTEWLKRSANPNTLHLLSYPFLFHPQRVVSFFRTINYRSMYKEFERAERTQHLRRQLHSFYDEKFWYTMENKLHVLFSRYLALDVSRADPLKDTFDQLWGLEKRNFRKPLKVKLGHHEGEQGLDQGGVSLEFFQVILVEVFDPGKGMFTVDPMTRMTWFQPGSLEPLYRYELIGLIFSLAIYNGITLPVTFPTVFYSRLLDKPVTSICHIRDGWPELARGFDQLLSWSDGDVGDVFSRTYSFSFEANGNRIDVNMGASESDRRPRSKDDHNENFTTKPFPASFSHDGPWQDDSAVGLCNKDLPRSPDDSATTAMDELDGLLPDGQNEAELVTNANREQYVDDYIYYLTDRSIRTRFNAFAKGFYTCLDWKAVNLFNEDALKFLVEGHHDIDIAALRRATKYDEGYTASHPTVLAFWDLVETFDLDDKRRLLEFVTASDRVPVGGAAKMQFSVVRSNAPTDKLPTSSTCFGRLNLPEYETREKLETKLRLALENSKGFGAV</sequence>
<dbReference type="InterPro" id="IPR042556">
    <property type="entry name" value="AZUL_sf"/>
</dbReference>
<name>A0A6A6QRE6_9PEZI</name>
<evidence type="ECO:0000313" key="9">
    <source>
        <dbReference type="Proteomes" id="UP000799750"/>
    </source>
</evidence>
<dbReference type="Gene3D" id="3.30.2160.10">
    <property type="entry name" value="Hect, E3 ligase catalytic domain"/>
    <property type="match status" value="2"/>
</dbReference>
<dbReference type="Proteomes" id="UP000799750">
    <property type="component" value="Unassembled WGS sequence"/>
</dbReference>
<feature type="region of interest" description="Disordered" evidence="6">
    <location>
        <begin position="288"/>
        <end position="319"/>
    </location>
</feature>
<dbReference type="Pfam" id="PF00632">
    <property type="entry name" value="HECT"/>
    <property type="match status" value="1"/>
</dbReference>
<dbReference type="SMART" id="SM00119">
    <property type="entry name" value="HECTc"/>
    <property type="match status" value="1"/>
</dbReference>
<dbReference type="InterPro" id="IPR000569">
    <property type="entry name" value="HECT_dom"/>
</dbReference>
<dbReference type="Gene3D" id="3.90.1750.10">
    <property type="entry name" value="Hect, E3 ligase catalytic domains"/>
    <property type="match status" value="2"/>
</dbReference>
<dbReference type="Gene3D" id="6.10.130.10">
    <property type="entry name" value="Ubiquitin-protein ligase E3A, N-terminal zinc-binding domain (AZUL)"/>
    <property type="match status" value="1"/>
</dbReference>
<organism evidence="8 9">
    <name type="scientific">Lophium mytilinum</name>
    <dbReference type="NCBI Taxonomy" id="390894"/>
    <lineage>
        <taxon>Eukaryota</taxon>
        <taxon>Fungi</taxon>
        <taxon>Dikarya</taxon>
        <taxon>Ascomycota</taxon>
        <taxon>Pezizomycotina</taxon>
        <taxon>Dothideomycetes</taxon>
        <taxon>Pleosporomycetidae</taxon>
        <taxon>Mytilinidiales</taxon>
        <taxon>Mytilinidiaceae</taxon>
        <taxon>Lophium</taxon>
    </lineage>
</organism>
<dbReference type="PANTHER" id="PTHR45700:SF8">
    <property type="entry name" value="HECT-TYPE E3 UBIQUITIN TRANSFERASE"/>
    <property type="match status" value="1"/>
</dbReference>
<keyword evidence="3" id="KW-0808">Transferase</keyword>
<dbReference type="EC" id="2.3.2.26" evidence="2"/>
<evidence type="ECO:0000313" key="8">
    <source>
        <dbReference type="EMBL" id="KAF2494752.1"/>
    </source>
</evidence>
<evidence type="ECO:0000256" key="4">
    <source>
        <dbReference type="ARBA" id="ARBA00022786"/>
    </source>
</evidence>
<evidence type="ECO:0000259" key="7">
    <source>
        <dbReference type="PROSITE" id="PS50237"/>
    </source>
</evidence>
<evidence type="ECO:0000256" key="1">
    <source>
        <dbReference type="ARBA" id="ARBA00000885"/>
    </source>
</evidence>
<dbReference type="InterPro" id="IPR044611">
    <property type="entry name" value="E3A/B/C-like"/>
</dbReference>
<feature type="active site" description="Glycyl thioester intermediate" evidence="5">
    <location>
        <position position="1265"/>
    </location>
</feature>
<feature type="region of interest" description="Disordered" evidence="6">
    <location>
        <begin position="1051"/>
        <end position="1073"/>
    </location>
</feature>
<dbReference type="GO" id="GO:0061630">
    <property type="term" value="F:ubiquitin protein ligase activity"/>
    <property type="evidence" value="ECO:0007669"/>
    <property type="project" value="UniProtKB-EC"/>
</dbReference>
<evidence type="ECO:0000256" key="2">
    <source>
        <dbReference type="ARBA" id="ARBA00012485"/>
    </source>
</evidence>
<reference evidence="8" key="1">
    <citation type="journal article" date="2020" name="Stud. Mycol.">
        <title>101 Dothideomycetes genomes: a test case for predicting lifestyles and emergence of pathogens.</title>
        <authorList>
            <person name="Haridas S."/>
            <person name="Albert R."/>
            <person name="Binder M."/>
            <person name="Bloem J."/>
            <person name="Labutti K."/>
            <person name="Salamov A."/>
            <person name="Andreopoulos B."/>
            <person name="Baker S."/>
            <person name="Barry K."/>
            <person name="Bills G."/>
            <person name="Bluhm B."/>
            <person name="Cannon C."/>
            <person name="Castanera R."/>
            <person name="Culley D."/>
            <person name="Daum C."/>
            <person name="Ezra D."/>
            <person name="Gonzalez J."/>
            <person name="Henrissat B."/>
            <person name="Kuo A."/>
            <person name="Liang C."/>
            <person name="Lipzen A."/>
            <person name="Lutzoni F."/>
            <person name="Magnuson J."/>
            <person name="Mondo S."/>
            <person name="Nolan M."/>
            <person name="Ohm R."/>
            <person name="Pangilinan J."/>
            <person name="Park H.-J."/>
            <person name="Ramirez L."/>
            <person name="Alfaro M."/>
            <person name="Sun H."/>
            <person name="Tritt A."/>
            <person name="Yoshinaga Y."/>
            <person name="Zwiers L.-H."/>
            <person name="Turgeon B."/>
            <person name="Goodwin S."/>
            <person name="Spatafora J."/>
            <person name="Crous P."/>
            <person name="Grigoriev I."/>
        </authorList>
    </citation>
    <scope>NUCLEOTIDE SEQUENCE</scope>
    <source>
        <strain evidence="8">CBS 269.34</strain>
    </source>
</reference>
<keyword evidence="9" id="KW-1185">Reference proteome</keyword>
<feature type="region of interest" description="Disordered" evidence="6">
    <location>
        <begin position="244"/>
        <end position="263"/>
    </location>
</feature>
<protein>
    <recommendedName>
        <fullName evidence="2">HECT-type E3 ubiquitin transferase</fullName>
        <ecNumber evidence="2">2.3.2.26</ecNumber>
    </recommendedName>
</protein>
<dbReference type="Gene3D" id="3.30.2410.10">
    <property type="entry name" value="Hect, E3 ligase catalytic domain"/>
    <property type="match status" value="1"/>
</dbReference>
<dbReference type="EMBL" id="MU004190">
    <property type="protein sequence ID" value="KAF2494752.1"/>
    <property type="molecule type" value="Genomic_DNA"/>
</dbReference>
<dbReference type="SUPFAM" id="SSF56204">
    <property type="entry name" value="Hect, E3 ligase catalytic domain"/>
    <property type="match status" value="1"/>
</dbReference>
<accession>A0A6A6QRE6</accession>
<evidence type="ECO:0000256" key="3">
    <source>
        <dbReference type="ARBA" id="ARBA00022679"/>
    </source>
</evidence>
<feature type="compositionally biased region" description="Basic and acidic residues" evidence="6">
    <location>
        <begin position="1056"/>
        <end position="1069"/>
    </location>
</feature>
<dbReference type="Pfam" id="PF16558">
    <property type="entry name" value="AZUL"/>
    <property type="match status" value="1"/>
</dbReference>
<dbReference type="OrthoDB" id="5981550at2759"/>